<dbReference type="InParanoid" id="F0ZFH8"/>
<dbReference type="VEuPathDB" id="AmoebaDB:DICPUDRAFT_91662"/>
<dbReference type="AlphaFoldDB" id="F0ZFH8"/>
<keyword evidence="3" id="KW-1185">Reference proteome</keyword>
<feature type="compositionally biased region" description="Acidic residues" evidence="1">
    <location>
        <begin position="93"/>
        <end position="120"/>
    </location>
</feature>
<evidence type="ECO:0000256" key="1">
    <source>
        <dbReference type="SAM" id="MobiDB-lite"/>
    </source>
</evidence>
<evidence type="ECO:0000313" key="3">
    <source>
        <dbReference type="Proteomes" id="UP000001064"/>
    </source>
</evidence>
<accession>F0ZFH8</accession>
<dbReference type="GeneID" id="10500115"/>
<dbReference type="KEGG" id="dpp:DICPUDRAFT_91662"/>
<dbReference type="EMBL" id="GL871003">
    <property type="protein sequence ID" value="EGC37279.1"/>
    <property type="molecule type" value="Genomic_DNA"/>
</dbReference>
<evidence type="ECO:0000313" key="2">
    <source>
        <dbReference type="EMBL" id="EGC37279.1"/>
    </source>
</evidence>
<gene>
    <name evidence="2" type="ORF">DICPUDRAFT_91662</name>
</gene>
<name>F0ZFH8_DICPU</name>
<reference evidence="3" key="1">
    <citation type="journal article" date="2011" name="Genome Biol.">
        <title>Comparative genomics of the social amoebae Dictyostelium discoideum and Dictyostelium purpureum.</title>
        <authorList>
            <consortium name="US DOE Joint Genome Institute (JGI-PGF)"/>
            <person name="Sucgang R."/>
            <person name="Kuo A."/>
            <person name="Tian X."/>
            <person name="Salerno W."/>
            <person name="Parikh A."/>
            <person name="Feasley C.L."/>
            <person name="Dalin E."/>
            <person name="Tu H."/>
            <person name="Huang E."/>
            <person name="Barry K."/>
            <person name="Lindquist E."/>
            <person name="Shapiro H."/>
            <person name="Bruce D."/>
            <person name="Schmutz J."/>
            <person name="Salamov A."/>
            <person name="Fey P."/>
            <person name="Gaudet P."/>
            <person name="Anjard C."/>
            <person name="Babu M.M."/>
            <person name="Basu S."/>
            <person name="Bushmanova Y."/>
            <person name="van der Wel H."/>
            <person name="Katoh-Kurasawa M."/>
            <person name="Dinh C."/>
            <person name="Coutinho P.M."/>
            <person name="Saito T."/>
            <person name="Elias M."/>
            <person name="Schaap P."/>
            <person name="Kay R.R."/>
            <person name="Henrissat B."/>
            <person name="Eichinger L."/>
            <person name="Rivero F."/>
            <person name="Putnam N.H."/>
            <person name="West C.M."/>
            <person name="Loomis W.F."/>
            <person name="Chisholm R.L."/>
            <person name="Shaulsky G."/>
            <person name="Strassmann J.E."/>
            <person name="Queller D.C."/>
            <person name="Kuspa A."/>
            <person name="Grigoriev I.V."/>
        </authorList>
    </citation>
    <scope>NUCLEOTIDE SEQUENCE [LARGE SCALE GENOMIC DNA]</scope>
    <source>
        <strain evidence="3">QSDP1</strain>
    </source>
</reference>
<feature type="region of interest" description="Disordered" evidence="1">
    <location>
        <begin position="93"/>
        <end position="121"/>
    </location>
</feature>
<sequence>MDNNSNNNIFSSNNDNDQNQLEMEVDRGISGGLSRNVVYVEEVFLDEQQQQEEESDQDEIEIFRNYLRSRVRPSYYNNENFRIDNTVEDIEFYGDDSSQEYEEDTTNNAVEEDEDEEDSANYEMDIVQNNEIQPETSEEVETVQ</sequence>
<proteinExistence type="predicted"/>
<dbReference type="Proteomes" id="UP000001064">
    <property type="component" value="Unassembled WGS sequence"/>
</dbReference>
<feature type="non-terminal residue" evidence="2">
    <location>
        <position position="144"/>
    </location>
</feature>
<protein>
    <submittedName>
        <fullName evidence="2">Expressed protein</fullName>
    </submittedName>
</protein>
<dbReference type="RefSeq" id="XP_003286167.1">
    <property type="nucleotide sequence ID" value="XM_003286119.1"/>
</dbReference>
<organism evidence="2 3">
    <name type="scientific">Dictyostelium purpureum</name>
    <name type="common">Slime mold</name>
    <dbReference type="NCBI Taxonomy" id="5786"/>
    <lineage>
        <taxon>Eukaryota</taxon>
        <taxon>Amoebozoa</taxon>
        <taxon>Evosea</taxon>
        <taxon>Eumycetozoa</taxon>
        <taxon>Dictyostelia</taxon>
        <taxon>Dictyosteliales</taxon>
        <taxon>Dictyosteliaceae</taxon>
        <taxon>Dictyostelium</taxon>
    </lineage>
</organism>